<dbReference type="Proteomes" id="UP001055712">
    <property type="component" value="Unassembled WGS sequence"/>
</dbReference>
<dbReference type="OrthoDB" id="205993at2759"/>
<sequence>MAGRAHKRLQQQLGAAQPALAESESDESSVDESRAPQRAAFDLLGLLTDDEAASAEEEQPSSPEAPRPPPPPAAAAGQPGKKKAAAAAKKKRQAAANKKKKGGQQEDSEGSEAGAEAAAVKRDEEDLDSILRELNLLPSDPAAVAPSQQTQAAAGAAAAAADQRPLLAVDVRHLRADEELRRMFGSRVIEEDEEGGAGAYANASRRVRRLAARGLIKRVPLKHGAIIVPRDTWPRFEGGISMEAQGVTAEGKQQFGYVYSQAYQAVQELYEDVQATFDPNNIAALLQNHPYHIDSLLTMHDLYRSTGEQAYAEEMLERALYALELAWHPTFSPAAASMHVPYEQANAPLFTCLFRYTQSLSRRGLHRTALELCKLLLALNGDDPLGALCTIDYLALRAGRYEFLYRLTEQYGGDSSAALLPNFVFSRALARWYQDQEASPSKGRGCSSSKGGGTAAGSSSSEAQPPSADLLTRAILLYPEAVVRMQRVLQGKGVGREAEWAAVLSRPLFAGASDGGSASLSHLLDIWVERQHLLWKAQPIQDWLRSACLHAATAPPSELPDGLAAADWACVREQTWPASQDNEYNHLRLHDYSDTVARLPPEEIHGLGGAGGGGGQVDVMALEAELRELQQQMQAQGPDLNDEEMRQQNPLAVLLRSLLPWVNLGQAPEGDADGAGGGDGPQQQQPEGGG</sequence>
<dbReference type="Pfam" id="PF04910">
    <property type="entry name" value="Tcf25"/>
    <property type="match status" value="1"/>
</dbReference>
<feature type="region of interest" description="Disordered" evidence="1">
    <location>
        <begin position="664"/>
        <end position="690"/>
    </location>
</feature>
<evidence type="ECO:0000256" key="1">
    <source>
        <dbReference type="SAM" id="MobiDB-lite"/>
    </source>
</evidence>
<evidence type="ECO:0000313" key="3">
    <source>
        <dbReference type="Proteomes" id="UP001055712"/>
    </source>
</evidence>
<dbReference type="InterPro" id="IPR006994">
    <property type="entry name" value="TCF25/Rqc1"/>
</dbReference>
<dbReference type="AlphaFoldDB" id="A0A9D4TH87"/>
<protein>
    <recommendedName>
        <fullName evidence="4">Transcription factor 25</fullName>
    </recommendedName>
</protein>
<feature type="region of interest" description="Disordered" evidence="1">
    <location>
        <begin position="436"/>
        <end position="466"/>
    </location>
</feature>
<name>A0A9D4TH87_CHLVU</name>
<evidence type="ECO:0000313" key="2">
    <source>
        <dbReference type="EMBL" id="KAI3425283.1"/>
    </source>
</evidence>
<accession>A0A9D4TH87</accession>
<feature type="compositionally biased region" description="Low complexity" evidence="1">
    <location>
        <begin position="10"/>
        <end position="22"/>
    </location>
</feature>
<dbReference type="EMBL" id="SIDB01000012">
    <property type="protein sequence ID" value="KAI3425283.1"/>
    <property type="molecule type" value="Genomic_DNA"/>
</dbReference>
<keyword evidence="3" id="KW-1185">Reference proteome</keyword>
<comment type="caution">
    <text evidence="2">The sequence shown here is derived from an EMBL/GenBank/DDBJ whole genome shotgun (WGS) entry which is preliminary data.</text>
</comment>
<reference evidence="2" key="1">
    <citation type="journal article" date="2019" name="Plant J.">
        <title>Chlorella vulgaris genome assembly and annotation reveals the molecular basis for metabolic acclimation to high light conditions.</title>
        <authorList>
            <person name="Cecchin M."/>
            <person name="Marcolungo L."/>
            <person name="Rossato M."/>
            <person name="Girolomoni L."/>
            <person name="Cosentino E."/>
            <person name="Cuine S."/>
            <person name="Li-Beisson Y."/>
            <person name="Delledonne M."/>
            <person name="Ballottari M."/>
        </authorList>
    </citation>
    <scope>NUCLEOTIDE SEQUENCE</scope>
    <source>
        <strain evidence="2">211/11P</strain>
    </source>
</reference>
<evidence type="ECO:0008006" key="4">
    <source>
        <dbReference type="Google" id="ProtNLM"/>
    </source>
</evidence>
<feature type="compositionally biased region" description="Acidic residues" evidence="1">
    <location>
        <begin position="48"/>
        <end position="59"/>
    </location>
</feature>
<proteinExistence type="predicted"/>
<reference evidence="2" key="2">
    <citation type="submission" date="2020-11" db="EMBL/GenBank/DDBJ databases">
        <authorList>
            <person name="Cecchin M."/>
            <person name="Marcolungo L."/>
            <person name="Rossato M."/>
            <person name="Girolomoni L."/>
            <person name="Cosentino E."/>
            <person name="Cuine S."/>
            <person name="Li-Beisson Y."/>
            <person name="Delledonne M."/>
            <person name="Ballottari M."/>
        </authorList>
    </citation>
    <scope>NUCLEOTIDE SEQUENCE</scope>
    <source>
        <strain evidence="2">211/11P</strain>
        <tissue evidence="2">Whole cell</tissue>
    </source>
</reference>
<dbReference type="GO" id="GO:1990112">
    <property type="term" value="C:RQC complex"/>
    <property type="evidence" value="ECO:0007669"/>
    <property type="project" value="TreeGrafter"/>
</dbReference>
<gene>
    <name evidence="2" type="ORF">D9Q98_009050</name>
</gene>
<feature type="compositionally biased region" description="Low complexity" evidence="1">
    <location>
        <begin position="439"/>
        <end position="449"/>
    </location>
</feature>
<feature type="compositionally biased region" description="Low complexity" evidence="1">
    <location>
        <begin position="681"/>
        <end position="690"/>
    </location>
</feature>
<dbReference type="PANTHER" id="PTHR22684">
    <property type="entry name" value="NULP1-RELATED"/>
    <property type="match status" value="1"/>
</dbReference>
<organism evidence="2 3">
    <name type="scientific">Chlorella vulgaris</name>
    <name type="common">Green alga</name>
    <dbReference type="NCBI Taxonomy" id="3077"/>
    <lineage>
        <taxon>Eukaryota</taxon>
        <taxon>Viridiplantae</taxon>
        <taxon>Chlorophyta</taxon>
        <taxon>core chlorophytes</taxon>
        <taxon>Trebouxiophyceae</taxon>
        <taxon>Chlorellales</taxon>
        <taxon>Chlorellaceae</taxon>
        <taxon>Chlorella clade</taxon>
        <taxon>Chlorella</taxon>
    </lineage>
</organism>
<dbReference type="PANTHER" id="PTHR22684:SF0">
    <property type="entry name" value="RIBOSOME QUALITY CONTROL COMPLEX SUBUNIT TCF25"/>
    <property type="match status" value="1"/>
</dbReference>
<feature type="compositionally biased region" description="Basic residues" evidence="1">
    <location>
        <begin position="80"/>
        <end position="102"/>
    </location>
</feature>
<feature type="region of interest" description="Disordered" evidence="1">
    <location>
        <begin position="1"/>
        <end position="123"/>
    </location>
</feature>
<feature type="compositionally biased region" description="Pro residues" evidence="1">
    <location>
        <begin position="63"/>
        <end position="73"/>
    </location>
</feature>